<feature type="binding site" evidence="15">
    <location>
        <begin position="108"/>
        <end position="109"/>
    </location>
    <ligand>
        <name>beta-D-galactose</name>
        <dbReference type="ChEBI" id="CHEBI:27667"/>
    </ligand>
</feature>
<evidence type="ECO:0000256" key="7">
    <source>
        <dbReference type="ARBA" id="ARBA00014165"/>
    </source>
</evidence>
<dbReference type="InterPro" id="IPR011013">
    <property type="entry name" value="Gal_mutarotase_sf_dom"/>
</dbReference>
<keyword evidence="8" id="KW-0963">Cytoplasm</keyword>
<gene>
    <name evidence="16" type="ORF">DFR79_12444</name>
</gene>
<dbReference type="NCBIfam" id="NF008277">
    <property type="entry name" value="PRK11055.1"/>
    <property type="match status" value="1"/>
</dbReference>
<name>A0A4R6LKI7_9FIRM</name>
<dbReference type="UniPathway" id="UPA00242"/>
<evidence type="ECO:0000256" key="5">
    <source>
        <dbReference type="ARBA" id="ARBA00011245"/>
    </source>
</evidence>
<evidence type="ECO:0000313" key="16">
    <source>
        <dbReference type="EMBL" id="TDO83461.1"/>
    </source>
</evidence>
<evidence type="ECO:0000256" key="13">
    <source>
        <dbReference type="PIRSR" id="PIRSR005096-1"/>
    </source>
</evidence>
<dbReference type="InterPro" id="IPR014718">
    <property type="entry name" value="GH-type_carb-bd"/>
</dbReference>
<dbReference type="PROSITE" id="PS00545">
    <property type="entry name" value="ALDOSE_1_EPIMERASE"/>
    <property type="match status" value="1"/>
</dbReference>
<dbReference type="GO" id="GO:0004034">
    <property type="term" value="F:aldose 1-epimerase activity"/>
    <property type="evidence" value="ECO:0007669"/>
    <property type="project" value="UniProtKB-EC"/>
</dbReference>
<comment type="pathway">
    <text evidence="3 12">Carbohydrate metabolism; hexose metabolism.</text>
</comment>
<dbReference type="GO" id="GO:0033499">
    <property type="term" value="P:galactose catabolic process via UDP-galactose, Leloir pathway"/>
    <property type="evidence" value="ECO:0007669"/>
    <property type="project" value="TreeGrafter"/>
</dbReference>
<evidence type="ECO:0000256" key="15">
    <source>
        <dbReference type="PIRSR" id="PIRSR005096-3"/>
    </source>
</evidence>
<dbReference type="Gene3D" id="2.70.98.10">
    <property type="match status" value="1"/>
</dbReference>
<dbReference type="CDD" id="cd09019">
    <property type="entry name" value="galactose_mutarotase_like"/>
    <property type="match status" value="1"/>
</dbReference>
<dbReference type="GO" id="GO:0006006">
    <property type="term" value="P:glucose metabolic process"/>
    <property type="evidence" value="ECO:0007669"/>
    <property type="project" value="TreeGrafter"/>
</dbReference>
<comment type="similarity">
    <text evidence="4 12">Belongs to the aldose epimerase family.</text>
</comment>
<dbReference type="InterPro" id="IPR008183">
    <property type="entry name" value="Aldose_1/G6P_1-epimerase"/>
</dbReference>
<dbReference type="InterPro" id="IPR047215">
    <property type="entry name" value="Galactose_mutarotase-like"/>
</dbReference>
<comment type="subcellular location">
    <subcellularLocation>
        <location evidence="2">Cytoplasm</location>
    </subcellularLocation>
</comment>
<dbReference type="AlphaFoldDB" id="A0A4R6LKI7"/>
<organism evidence="16 17">
    <name type="scientific">Halanaerobium saccharolyticum</name>
    <dbReference type="NCBI Taxonomy" id="43595"/>
    <lineage>
        <taxon>Bacteria</taxon>
        <taxon>Bacillati</taxon>
        <taxon>Bacillota</taxon>
        <taxon>Clostridia</taxon>
        <taxon>Halanaerobiales</taxon>
        <taxon>Halanaerobiaceae</taxon>
        <taxon>Halanaerobium</taxon>
    </lineage>
</organism>
<evidence type="ECO:0000256" key="6">
    <source>
        <dbReference type="ARBA" id="ARBA00013185"/>
    </source>
</evidence>
<evidence type="ECO:0000256" key="14">
    <source>
        <dbReference type="PIRSR" id="PIRSR005096-2"/>
    </source>
</evidence>
<comment type="caution">
    <text evidence="16">The sequence shown here is derived from an EMBL/GenBank/DDBJ whole genome shotgun (WGS) entry which is preliminary data.</text>
</comment>
<dbReference type="EMBL" id="SNWX01000024">
    <property type="protein sequence ID" value="TDO83461.1"/>
    <property type="molecule type" value="Genomic_DNA"/>
</dbReference>
<comment type="subunit">
    <text evidence="5">Monomer.</text>
</comment>
<dbReference type="Pfam" id="PF01263">
    <property type="entry name" value="Aldose_epim"/>
    <property type="match status" value="1"/>
</dbReference>
<dbReference type="InterPro" id="IPR015443">
    <property type="entry name" value="Aldose_1-epimerase"/>
</dbReference>
<reference evidence="16 17" key="1">
    <citation type="submission" date="2019-03" db="EMBL/GenBank/DDBJ databases">
        <title>Subsurface microbial communities from deep shales in Ohio and West Virginia, USA.</title>
        <authorList>
            <person name="Wrighton K."/>
        </authorList>
    </citation>
    <scope>NUCLEOTIDE SEQUENCE [LARGE SCALE GENOMIC DNA]</scope>
    <source>
        <strain evidence="16 17">MA284_T2</strain>
    </source>
</reference>
<keyword evidence="9" id="KW-0597">Phosphoprotein</keyword>
<protein>
    <recommendedName>
        <fullName evidence="7 12">Aldose 1-epimerase</fullName>
        <ecNumber evidence="6 12">5.1.3.3</ecNumber>
    </recommendedName>
</protein>
<evidence type="ECO:0000256" key="4">
    <source>
        <dbReference type="ARBA" id="ARBA00006206"/>
    </source>
</evidence>
<feature type="binding site" evidence="14">
    <location>
        <position position="279"/>
    </location>
    <ligand>
        <name>beta-D-galactose</name>
        <dbReference type="ChEBI" id="CHEBI:27667"/>
    </ligand>
</feature>
<proteinExistence type="inferred from homology"/>
<dbReference type="PANTHER" id="PTHR10091">
    <property type="entry name" value="ALDOSE-1-EPIMERASE"/>
    <property type="match status" value="1"/>
</dbReference>
<keyword evidence="11 12" id="KW-0119">Carbohydrate metabolism</keyword>
<evidence type="ECO:0000256" key="10">
    <source>
        <dbReference type="ARBA" id="ARBA00023235"/>
    </source>
</evidence>
<evidence type="ECO:0000256" key="8">
    <source>
        <dbReference type="ARBA" id="ARBA00022490"/>
    </source>
</evidence>
<keyword evidence="10 12" id="KW-0413">Isomerase</keyword>
<dbReference type="GO" id="GO:0005737">
    <property type="term" value="C:cytoplasm"/>
    <property type="evidence" value="ECO:0007669"/>
    <property type="project" value="UniProtKB-SubCell"/>
</dbReference>
<feature type="active site" description="Proton donor" evidence="13">
    <location>
        <position position="208"/>
    </location>
</feature>
<evidence type="ECO:0000256" key="9">
    <source>
        <dbReference type="ARBA" id="ARBA00022553"/>
    </source>
</evidence>
<evidence type="ECO:0000313" key="17">
    <source>
        <dbReference type="Proteomes" id="UP000295064"/>
    </source>
</evidence>
<dbReference type="GO" id="GO:0030246">
    <property type="term" value="F:carbohydrate binding"/>
    <property type="evidence" value="ECO:0007669"/>
    <property type="project" value="InterPro"/>
</dbReference>
<dbReference type="OrthoDB" id="9779408at2"/>
<feature type="active site" description="Proton acceptor" evidence="13">
    <location>
        <position position="344"/>
    </location>
</feature>
<comment type="catalytic activity">
    <reaction evidence="1 12">
        <text>alpha-D-glucose = beta-D-glucose</text>
        <dbReference type="Rhea" id="RHEA:10264"/>
        <dbReference type="ChEBI" id="CHEBI:15903"/>
        <dbReference type="ChEBI" id="CHEBI:17925"/>
        <dbReference type="EC" id="5.1.3.3"/>
    </reaction>
</comment>
<sequence>MLSKTFHRALISLVLTFVLLLMGTIMAGAVSVKMENWGQYRGEQVYLYTVTNNNGAQMKVTNYGGRITALKVPDKNGDLVDVVLGLESLKGYIENPNYFGPVIGRYGNRIADGQFTLDGKTYHIAQNNGDNHLHGGFVGFDKRVWKIKAVENNNDVSIVLNYLSKDGEEGYPGNLDIKVTYTLTDNNSVVIDYMAVTDKATPVNLTNHSYFNLNGVNDTALDHQLMINADYYTPIDDEWIPTGAIASLEGTPLDFREATRVGKRIEEDFVQLENGAGYDHNYVLNTEGDLDQVAASVYSPATGIFMEVYTTEPGVQFYSGNFLDGSITGKYDKVYNKHDAICLETQHFPNSPNVNHFPSTILRPNEVYKTTTIYDFSTK</sequence>
<accession>A0A4R6LKI7</accession>
<feature type="binding site" evidence="15">
    <location>
        <begin position="208"/>
        <end position="210"/>
    </location>
    <ligand>
        <name>beta-D-galactose</name>
        <dbReference type="ChEBI" id="CHEBI:27667"/>
    </ligand>
</feature>
<evidence type="ECO:0000256" key="3">
    <source>
        <dbReference type="ARBA" id="ARBA00005028"/>
    </source>
</evidence>
<evidence type="ECO:0000256" key="2">
    <source>
        <dbReference type="ARBA" id="ARBA00004496"/>
    </source>
</evidence>
<evidence type="ECO:0000256" key="1">
    <source>
        <dbReference type="ARBA" id="ARBA00001614"/>
    </source>
</evidence>
<dbReference type="PIRSF" id="PIRSF005096">
    <property type="entry name" value="GALM"/>
    <property type="match status" value="1"/>
</dbReference>
<dbReference type="SUPFAM" id="SSF74650">
    <property type="entry name" value="Galactose mutarotase-like"/>
    <property type="match status" value="1"/>
</dbReference>
<dbReference type="Proteomes" id="UP000295064">
    <property type="component" value="Unassembled WGS sequence"/>
</dbReference>
<dbReference type="EC" id="5.1.3.3" evidence="6 12"/>
<evidence type="ECO:0000256" key="12">
    <source>
        <dbReference type="PIRNR" id="PIRNR005096"/>
    </source>
</evidence>
<dbReference type="RefSeq" id="WP_133515789.1">
    <property type="nucleotide sequence ID" value="NZ_SNWX01000024.1"/>
</dbReference>
<dbReference type="InterPro" id="IPR018052">
    <property type="entry name" value="Ald1_epimerase_CS"/>
</dbReference>
<evidence type="ECO:0000256" key="11">
    <source>
        <dbReference type="ARBA" id="ARBA00023277"/>
    </source>
</evidence>
<dbReference type="FunFam" id="2.70.98.10:FF:000003">
    <property type="entry name" value="Aldose 1-epimerase"/>
    <property type="match status" value="1"/>
</dbReference>
<dbReference type="PANTHER" id="PTHR10091:SF0">
    <property type="entry name" value="GALACTOSE MUTAROTASE"/>
    <property type="match status" value="1"/>
</dbReference>